<dbReference type="OMA" id="INIWHFG"/>
<sequence length="640" mass="70271">MVLRWRNQMESMLLPPESRDWSELPMDAFSVIFAKLGAIELLMGAGLVCHSWLHAAKLPHLWQCVEMVHHEALSLKEPIVMSEMARAAVDRSDGRLEAFEGQWSPKLKRLCLVSCYSVYKEAFIEFIAKCPLIEDIALINCGSVVFHALNVITGKSFPQLKRFELRTAFERPCYGCDVPLGIPTVRHLQHLILGGIIDIDNEEPPALTLILLASGSAMSSRSSMLRTLRAKCAKIKIRTGRSCRWTRSPSSSASCRAIEVLMGAGLVCHSWLQAAKLPHLWRCVDMSHSHPRDVSRRNCAMAKVAVDRSGGKLEVFKGKRFVTNNLLTYVADRSPCLKCLYLESCTSVSNKGLTELITKCPMLEDLTLYSCRNIDGDVFVVAGKACRRMKRLHVRWCGALPAYFDGDEPVGIATMRELRHLTLEGIGVSQEKLMAIVDGCPQLDLLHVSGCPGLAAVDDALQAKCAGIKSLTLRPYQELEDWNKQLLTETFDRKQTSKNEKIYHHPYTDSANPQALEKASTGPTAVKRDRPPSVVVQLDPAVVESDLAHRCSTGHHRRRRHQQTPPPVASPPDPGVDLAALPPPPLPLPCANATPSALPVMPPPPNAASCRLGLRPLLKTASPTSALESARVGTGGAGAD</sequence>
<reference evidence="4" key="1">
    <citation type="submission" date="2013-06" db="EMBL/GenBank/DDBJ databases">
        <authorList>
            <person name="Zhao Q."/>
        </authorList>
    </citation>
    <scope>NUCLEOTIDE SEQUENCE</scope>
    <source>
        <strain evidence="4">cv. W1943</strain>
    </source>
</reference>
<evidence type="ECO:0000256" key="1">
    <source>
        <dbReference type="SAM" id="MobiDB-lite"/>
    </source>
</evidence>
<evidence type="ECO:0000313" key="3">
    <source>
        <dbReference type="EnsemblPlants" id="ORUFI08G06160.1"/>
    </source>
</evidence>
<dbReference type="Gene3D" id="3.80.10.10">
    <property type="entry name" value="Ribonuclease Inhibitor"/>
    <property type="match status" value="1"/>
</dbReference>
<feature type="compositionally biased region" description="Basic residues" evidence="1">
    <location>
        <begin position="552"/>
        <end position="562"/>
    </location>
</feature>
<keyword evidence="4" id="KW-1185">Reference proteome</keyword>
<dbReference type="PANTHER" id="PTHR38926">
    <property type="entry name" value="F-BOX DOMAIN CONTAINING PROTEIN, EXPRESSED"/>
    <property type="match status" value="1"/>
</dbReference>
<dbReference type="Pfam" id="PF00646">
    <property type="entry name" value="F-box"/>
    <property type="match status" value="1"/>
</dbReference>
<dbReference type="Gramene" id="ORUFI08G06160.1">
    <property type="protein sequence ID" value="ORUFI08G06160.1"/>
    <property type="gene ID" value="ORUFI08G06160"/>
</dbReference>
<dbReference type="STRING" id="4529.A0A0E0QFE4"/>
<organism evidence="3 4">
    <name type="scientific">Oryza rufipogon</name>
    <name type="common">Brownbeard rice</name>
    <name type="synonym">Asian wild rice</name>
    <dbReference type="NCBI Taxonomy" id="4529"/>
    <lineage>
        <taxon>Eukaryota</taxon>
        <taxon>Viridiplantae</taxon>
        <taxon>Streptophyta</taxon>
        <taxon>Embryophyta</taxon>
        <taxon>Tracheophyta</taxon>
        <taxon>Spermatophyta</taxon>
        <taxon>Magnoliopsida</taxon>
        <taxon>Liliopsida</taxon>
        <taxon>Poales</taxon>
        <taxon>Poaceae</taxon>
        <taxon>BOP clade</taxon>
        <taxon>Oryzoideae</taxon>
        <taxon>Oryzeae</taxon>
        <taxon>Oryzinae</taxon>
        <taxon>Oryza</taxon>
    </lineage>
</organism>
<feature type="region of interest" description="Disordered" evidence="1">
    <location>
        <begin position="620"/>
        <end position="640"/>
    </location>
</feature>
<dbReference type="eggNOG" id="KOG1947">
    <property type="taxonomic scope" value="Eukaryota"/>
</dbReference>
<dbReference type="Proteomes" id="UP000008022">
    <property type="component" value="Unassembled WGS sequence"/>
</dbReference>
<dbReference type="EnsemblPlants" id="ORUFI08G06160.1">
    <property type="protein sequence ID" value="ORUFI08G06160.1"/>
    <property type="gene ID" value="ORUFI08G06160"/>
</dbReference>
<dbReference type="SUPFAM" id="SSF81383">
    <property type="entry name" value="F-box domain"/>
    <property type="match status" value="1"/>
</dbReference>
<feature type="domain" description="F-box" evidence="2">
    <location>
        <begin position="21"/>
        <end position="63"/>
    </location>
</feature>
<dbReference type="AlphaFoldDB" id="A0A0E0QFE4"/>
<proteinExistence type="predicted"/>
<accession>A0A0E0QFE4</accession>
<dbReference type="InterPro" id="IPR032675">
    <property type="entry name" value="LRR_dom_sf"/>
</dbReference>
<dbReference type="FunFam" id="1.20.1280.50:FF:000037">
    <property type="entry name" value="F-box protein SKIP19"/>
    <property type="match status" value="1"/>
</dbReference>
<feature type="region of interest" description="Disordered" evidence="1">
    <location>
        <begin position="550"/>
        <end position="580"/>
    </location>
</feature>
<dbReference type="HOGENOM" id="CLU_427878_0_0_1"/>
<evidence type="ECO:0000313" key="4">
    <source>
        <dbReference type="Proteomes" id="UP000008022"/>
    </source>
</evidence>
<name>A0A0E0QFE4_ORYRU</name>
<dbReference type="SUPFAM" id="SSF52047">
    <property type="entry name" value="RNI-like"/>
    <property type="match status" value="1"/>
</dbReference>
<evidence type="ECO:0000259" key="2">
    <source>
        <dbReference type="Pfam" id="PF00646"/>
    </source>
</evidence>
<dbReference type="InterPro" id="IPR036047">
    <property type="entry name" value="F-box-like_dom_sf"/>
</dbReference>
<protein>
    <recommendedName>
        <fullName evidence="2">F-box domain-containing protein</fullName>
    </recommendedName>
</protein>
<dbReference type="InterPro" id="IPR001810">
    <property type="entry name" value="F-box_dom"/>
</dbReference>
<reference evidence="3" key="2">
    <citation type="submission" date="2015-06" db="UniProtKB">
        <authorList>
            <consortium name="EnsemblPlants"/>
        </authorList>
    </citation>
    <scope>IDENTIFICATION</scope>
</reference>
<dbReference type="Gene3D" id="1.20.1280.50">
    <property type="match status" value="1"/>
</dbReference>
<dbReference type="PANTHER" id="PTHR38926:SF71">
    <property type="entry name" value="OS08G0194350 PROTEIN"/>
    <property type="match status" value="1"/>
</dbReference>
<feature type="compositionally biased region" description="Pro residues" evidence="1">
    <location>
        <begin position="564"/>
        <end position="574"/>
    </location>
</feature>